<organism evidence="1 2">
    <name type="scientific">Chelonia mydas</name>
    <name type="common">Green sea-turtle</name>
    <name type="synonym">Chelonia agassizi</name>
    <dbReference type="NCBI Taxonomy" id="8469"/>
    <lineage>
        <taxon>Eukaryota</taxon>
        <taxon>Metazoa</taxon>
        <taxon>Chordata</taxon>
        <taxon>Craniata</taxon>
        <taxon>Vertebrata</taxon>
        <taxon>Euteleostomi</taxon>
        <taxon>Archelosauria</taxon>
        <taxon>Testudinata</taxon>
        <taxon>Testudines</taxon>
        <taxon>Cryptodira</taxon>
        <taxon>Durocryptodira</taxon>
        <taxon>Americhelydia</taxon>
        <taxon>Chelonioidea</taxon>
        <taxon>Cheloniidae</taxon>
        <taxon>Chelonia</taxon>
    </lineage>
</organism>
<dbReference type="EMBL" id="KB549573">
    <property type="protein sequence ID" value="EMP30506.1"/>
    <property type="molecule type" value="Genomic_DNA"/>
</dbReference>
<gene>
    <name evidence="1" type="ORF">UY3_12380</name>
</gene>
<dbReference type="AlphaFoldDB" id="M7AY99"/>
<name>M7AY99_CHEMY</name>
<evidence type="ECO:0000313" key="1">
    <source>
        <dbReference type="EMBL" id="EMP30506.1"/>
    </source>
</evidence>
<accession>M7AY99</accession>
<reference evidence="2" key="1">
    <citation type="journal article" date="2013" name="Nat. Genet.">
        <title>The draft genomes of soft-shell turtle and green sea turtle yield insights into the development and evolution of the turtle-specific body plan.</title>
        <authorList>
            <person name="Wang Z."/>
            <person name="Pascual-Anaya J."/>
            <person name="Zadissa A."/>
            <person name="Li W."/>
            <person name="Niimura Y."/>
            <person name="Huang Z."/>
            <person name="Li C."/>
            <person name="White S."/>
            <person name="Xiong Z."/>
            <person name="Fang D."/>
            <person name="Wang B."/>
            <person name="Ming Y."/>
            <person name="Chen Y."/>
            <person name="Zheng Y."/>
            <person name="Kuraku S."/>
            <person name="Pignatelli M."/>
            <person name="Herrero J."/>
            <person name="Beal K."/>
            <person name="Nozawa M."/>
            <person name="Li Q."/>
            <person name="Wang J."/>
            <person name="Zhang H."/>
            <person name="Yu L."/>
            <person name="Shigenobu S."/>
            <person name="Wang J."/>
            <person name="Liu J."/>
            <person name="Flicek P."/>
            <person name="Searle S."/>
            <person name="Wang J."/>
            <person name="Kuratani S."/>
            <person name="Yin Y."/>
            <person name="Aken B."/>
            <person name="Zhang G."/>
            <person name="Irie N."/>
        </authorList>
    </citation>
    <scope>NUCLEOTIDE SEQUENCE [LARGE SCALE GENOMIC DNA]</scope>
</reference>
<dbReference type="Proteomes" id="UP000031443">
    <property type="component" value="Unassembled WGS sequence"/>
</dbReference>
<keyword evidence="2" id="KW-1185">Reference proteome</keyword>
<proteinExistence type="predicted"/>
<evidence type="ECO:0000313" key="2">
    <source>
        <dbReference type="Proteomes" id="UP000031443"/>
    </source>
</evidence>
<protein>
    <submittedName>
        <fullName evidence="1">Uncharacterized protein</fullName>
    </submittedName>
</protein>
<sequence length="173" mass="18846">MRIRQTVDESKSLSTVFSQQHSLVLVSSGTIFSISGNVVTEPYCANAIIPQHFLLTDANRVNFLVGSGVLVWQVKGSCFPIFVHYGTERWKQLHVSHGTGTLSFKVVIDPRLLCRRLRNSTTARGGSGVDGGVAAIDPVPRGRETNTAATLKPRGRDITYSVPGKKSSVYIKC</sequence>